<dbReference type="InterPro" id="IPR036291">
    <property type="entry name" value="NAD(P)-bd_dom_sf"/>
</dbReference>
<dbReference type="Gene3D" id="3.30.360.10">
    <property type="entry name" value="Dihydrodipicolinate Reductase, domain 2"/>
    <property type="match status" value="1"/>
</dbReference>
<evidence type="ECO:0000313" key="5">
    <source>
        <dbReference type="Proteomes" id="UP000035489"/>
    </source>
</evidence>
<evidence type="ECO:0000256" key="1">
    <source>
        <dbReference type="ARBA" id="ARBA00023002"/>
    </source>
</evidence>
<dbReference type="InterPro" id="IPR055170">
    <property type="entry name" value="GFO_IDH_MocA-like_dom"/>
</dbReference>
<dbReference type="OrthoDB" id="7804998at2"/>
<gene>
    <name evidence="4" type="ORF">AA309_02275</name>
</gene>
<dbReference type="GO" id="GO:0000166">
    <property type="term" value="F:nucleotide binding"/>
    <property type="evidence" value="ECO:0007669"/>
    <property type="project" value="InterPro"/>
</dbReference>
<dbReference type="RefSeq" id="WP_047187367.1">
    <property type="nucleotide sequence ID" value="NZ_LCYG01000007.1"/>
</dbReference>
<dbReference type="PATRIC" id="fig|1225564.3.peg.6307"/>
<name>A0A0H1RHL2_9HYPH</name>
<sequence>MTLKVGWIGCGTHATQMLLPQLMRHDVEVVALCDVDGARLAQGGRQFGVKNLVSNAYELINSPGIDMVGMAVGPDQHLAFGKAALERGLPVFMEKPPAPTADGARELLRASERSGKPLVLGFMKRYSIGNRIAHNIIASGRFGRVLGLTGYYMTAPTYFVGNVDYSGFFLHHCVHYMDLVSFFVSPVREMNARKVEAAPGRILFHVDFGFECGAIGTIAMGTIQSRGTPVERIELMGDHQRLEVDDIIEVRWNRNPPFKTDDLAATLNDDVDTLMWKPNFTAAANEDHKGYHALLADTVKLFRGEDSAAPTIADGVIAMERLEKLQRLLDL</sequence>
<dbReference type="EMBL" id="LCYG01000007">
    <property type="protein sequence ID" value="KLK94688.1"/>
    <property type="molecule type" value="Genomic_DNA"/>
</dbReference>
<evidence type="ECO:0000259" key="2">
    <source>
        <dbReference type="Pfam" id="PF01408"/>
    </source>
</evidence>
<dbReference type="InterPro" id="IPR000683">
    <property type="entry name" value="Gfo/Idh/MocA-like_OxRdtase_N"/>
</dbReference>
<dbReference type="Pfam" id="PF22725">
    <property type="entry name" value="GFO_IDH_MocA_C3"/>
    <property type="match status" value="1"/>
</dbReference>
<reference evidence="4 5" key="1">
    <citation type="submission" date="2015-05" db="EMBL/GenBank/DDBJ databases">
        <title>Draft genome sequence of Microvirga vignae strain BR3299, a novel nitrogen fixing bacteria isolated from Brazil semi-aired region.</title>
        <authorList>
            <person name="Zilli J.E."/>
            <person name="Passos S.R."/>
            <person name="Leite J."/>
            <person name="Baldani J.I."/>
            <person name="Xavier G.R."/>
            <person name="Rumjaneck N.G."/>
            <person name="Simoes-Araujo J.L."/>
        </authorList>
    </citation>
    <scope>NUCLEOTIDE SEQUENCE [LARGE SCALE GENOMIC DNA]</scope>
    <source>
        <strain evidence="4 5">BR3299</strain>
    </source>
</reference>
<dbReference type="Pfam" id="PF01408">
    <property type="entry name" value="GFO_IDH_MocA"/>
    <property type="match status" value="1"/>
</dbReference>
<feature type="domain" description="GFO/IDH/MocA-like oxidoreductase" evidence="3">
    <location>
        <begin position="133"/>
        <end position="242"/>
    </location>
</feature>
<proteinExistence type="predicted"/>
<dbReference type="SUPFAM" id="SSF55347">
    <property type="entry name" value="Glyceraldehyde-3-phosphate dehydrogenase-like, C-terminal domain"/>
    <property type="match status" value="1"/>
</dbReference>
<dbReference type="STRING" id="1225564.AA309_02275"/>
<dbReference type="AlphaFoldDB" id="A0A0H1RHL2"/>
<evidence type="ECO:0000259" key="3">
    <source>
        <dbReference type="Pfam" id="PF22725"/>
    </source>
</evidence>
<dbReference type="PANTHER" id="PTHR43818">
    <property type="entry name" value="BCDNA.GH03377"/>
    <property type="match status" value="1"/>
</dbReference>
<accession>A0A0H1RHL2</accession>
<dbReference type="InterPro" id="IPR050463">
    <property type="entry name" value="Gfo/Idh/MocA_oxidrdct_glycsds"/>
</dbReference>
<evidence type="ECO:0000313" key="4">
    <source>
        <dbReference type="EMBL" id="KLK94688.1"/>
    </source>
</evidence>
<dbReference type="SUPFAM" id="SSF51735">
    <property type="entry name" value="NAD(P)-binding Rossmann-fold domains"/>
    <property type="match status" value="1"/>
</dbReference>
<keyword evidence="1" id="KW-0560">Oxidoreductase</keyword>
<dbReference type="Proteomes" id="UP000035489">
    <property type="component" value="Unassembled WGS sequence"/>
</dbReference>
<dbReference type="Gene3D" id="3.40.50.720">
    <property type="entry name" value="NAD(P)-binding Rossmann-like Domain"/>
    <property type="match status" value="1"/>
</dbReference>
<dbReference type="PANTHER" id="PTHR43818:SF11">
    <property type="entry name" value="BCDNA.GH03377"/>
    <property type="match status" value="1"/>
</dbReference>
<comment type="caution">
    <text evidence="4">The sequence shown here is derived from an EMBL/GenBank/DDBJ whole genome shotgun (WGS) entry which is preliminary data.</text>
</comment>
<dbReference type="GO" id="GO:0016491">
    <property type="term" value="F:oxidoreductase activity"/>
    <property type="evidence" value="ECO:0007669"/>
    <property type="project" value="UniProtKB-KW"/>
</dbReference>
<keyword evidence="5" id="KW-1185">Reference proteome</keyword>
<organism evidence="4 5">
    <name type="scientific">Microvirga vignae</name>
    <dbReference type="NCBI Taxonomy" id="1225564"/>
    <lineage>
        <taxon>Bacteria</taxon>
        <taxon>Pseudomonadati</taxon>
        <taxon>Pseudomonadota</taxon>
        <taxon>Alphaproteobacteria</taxon>
        <taxon>Hyphomicrobiales</taxon>
        <taxon>Methylobacteriaceae</taxon>
        <taxon>Microvirga</taxon>
    </lineage>
</organism>
<protein>
    <submittedName>
        <fullName evidence="4">Oxidoreductase</fullName>
    </submittedName>
</protein>
<feature type="domain" description="Gfo/Idh/MocA-like oxidoreductase N-terminal" evidence="2">
    <location>
        <begin position="3"/>
        <end position="121"/>
    </location>
</feature>